<gene>
    <name evidence="3" type="ORF">A3C17_04260</name>
</gene>
<keyword evidence="1" id="KW-1133">Transmembrane helix</keyword>
<dbReference type="Proteomes" id="UP000177097">
    <property type="component" value="Unassembled WGS sequence"/>
</dbReference>
<protein>
    <recommendedName>
        <fullName evidence="2">DUF5667 domain-containing protein</fullName>
    </recommendedName>
</protein>
<comment type="caution">
    <text evidence="3">The sequence shown here is derived from an EMBL/GenBank/DDBJ whole genome shotgun (WGS) entry which is preliminary data.</text>
</comment>
<dbReference type="STRING" id="1802389.A3C17_04260"/>
<organism evidence="3 4">
    <name type="scientific">Candidatus Uhrbacteria bacterium RIFCSPHIGHO2_02_FULL_53_13</name>
    <dbReference type="NCBI Taxonomy" id="1802389"/>
    <lineage>
        <taxon>Bacteria</taxon>
        <taxon>Candidatus Uhriibacteriota</taxon>
    </lineage>
</organism>
<evidence type="ECO:0000313" key="4">
    <source>
        <dbReference type="Proteomes" id="UP000177097"/>
    </source>
</evidence>
<feature type="domain" description="DUF5667" evidence="2">
    <location>
        <begin position="90"/>
        <end position="178"/>
    </location>
</feature>
<reference evidence="3 4" key="1">
    <citation type="journal article" date="2016" name="Nat. Commun.">
        <title>Thousands of microbial genomes shed light on interconnected biogeochemical processes in an aquifer system.</title>
        <authorList>
            <person name="Anantharaman K."/>
            <person name="Brown C.T."/>
            <person name="Hug L.A."/>
            <person name="Sharon I."/>
            <person name="Castelle C.J."/>
            <person name="Probst A.J."/>
            <person name="Thomas B.C."/>
            <person name="Singh A."/>
            <person name="Wilkins M.J."/>
            <person name="Karaoz U."/>
            <person name="Brodie E.L."/>
            <person name="Williams K.H."/>
            <person name="Hubbard S.S."/>
            <person name="Banfield J.F."/>
        </authorList>
    </citation>
    <scope>NUCLEOTIDE SEQUENCE [LARGE SCALE GENOMIC DNA]</scope>
</reference>
<dbReference type="AlphaFoldDB" id="A0A1F7TXP7"/>
<dbReference type="Pfam" id="PF18915">
    <property type="entry name" value="DUF5667"/>
    <property type="match status" value="1"/>
</dbReference>
<dbReference type="InterPro" id="IPR043725">
    <property type="entry name" value="DUF5667"/>
</dbReference>
<keyword evidence="1" id="KW-0812">Transmembrane</keyword>
<feature type="transmembrane region" description="Helical" evidence="1">
    <location>
        <begin position="62"/>
        <end position="81"/>
    </location>
</feature>
<keyword evidence="1" id="KW-0472">Membrane</keyword>
<accession>A0A1F7TXP7</accession>
<sequence>MNSPLEQRLKELSNRSSWRLDDGVREETRKRLLMLEAPVTAQTASSLLDSILRLPHDITEMVARPYAIVSLVVVMMLGGWITSVNASLDTLPGDTFYSVKIASEQAQLTFAGTEARNRLRAQFASRRLNEVTTLVERGSTDKDARVKVAIQGFEKQIEAAQNDLKKSPSDAQAIELARLIDHSKSALDQAISVSESVHDATSTAALVASQGSTDAAHTEVVNVLSSTASDSVVSAGELSRQFTNEVRDILGTTTVLSGRLDLIERVVNASGRTDIEIDIAAQRRALHNVDVAGAQDFAARGGYNRAFELTNAIQRHLRAVELIVASAEIALTKPVTASEVINEDVMIVPETANDKPSVVIESETVIETDVMDEPTTEEETSDEALNVRFEAPLEDSAESPIETPTD</sequence>
<proteinExistence type="predicted"/>
<evidence type="ECO:0000256" key="1">
    <source>
        <dbReference type="SAM" id="Phobius"/>
    </source>
</evidence>
<dbReference type="EMBL" id="MGDX01000031">
    <property type="protein sequence ID" value="OGL70378.1"/>
    <property type="molecule type" value="Genomic_DNA"/>
</dbReference>
<evidence type="ECO:0000259" key="2">
    <source>
        <dbReference type="Pfam" id="PF18915"/>
    </source>
</evidence>
<name>A0A1F7TXP7_9BACT</name>
<evidence type="ECO:0000313" key="3">
    <source>
        <dbReference type="EMBL" id="OGL70378.1"/>
    </source>
</evidence>